<proteinExistence type="predicted"/>
<evidence type="ECO:0000313" key="2">
    <source>
        <dbReference type="Proteomes" id="UP000828605"/>
    </source>
</evidence>
<dbReference type="Proteomes" id="UP000828605">
    <property type="component" value="Segment"/>
</dbReference>
<evidence type="ECO:0000313" key="1">
    <source>
        <dbReference type="EMBL" id="QXV76535.1"/>
    </source>
</evidence>
<sequence length="76" mass="8147">MIKLKCSKAIQIGDGKQKQPFVKGGVYDALSISGVRDELFVIGDRVKRGGGNWQAISAYPSGYVVLGVASFDVVEE</sequence>
<organism evidence="1 2">
    <name type="scientific">Escherichia phage BrunoManser</name>
    <dbReference type="NCBI Taxonomy" id="2851976"/>
    <lineage>
        <taxon>Viruses</taxon>
        <taxon>Duplodnaviria</taxon>
        <taxon>Heunggongvirae</taxon>
        <taxon>Uroviricota</taxon>
        <taxon>Caudoviricetes</taxon>
        <taxon>Drexlerviridae</taxon>
        <taxon>Tunavirinae</taxon>
        <taxon>Sertoctavirus</taxon>
        <taxon>Sertoctavirus brunomanser</taxon>
    </lineage>
</organism>
<accession>A0AAE7VPU8</accession>
<reference evidence="2" key="1">
    <citation type="journal article" date="2021" name="PLoS Biol.">
        <title>Systematic exploration of Escherichia coli phage-host interactions with the BASEL phage collection.</title>
        <authorList>
            <person name="Maffei E."/>
            <person name="Shaidullina A."/>
            <person name="Burkolter M."/>
            <person name="Heyer Y."/>
            <person name="Estermann F."/>
            <person name="Druelle V."/>
            <person name="Sauer P."/>
            <person name="Willi L."/>
            <person name="Michaelis S."/>
            <person name="Hilbi H."/>
            <person name="Thaler D.S."/>
            <person name="Harms A."/>
        </authorList>
    </citation>
    <scope>NUCLEOTIDE SEQUENCE [LARGE SCALE GENOMIC DNA]</scope>
    <source>
        <strain evidence="2">Bas12</strain>
    </source>
</reference>
<keyword evidence="2" id="KW-1185">Reference proteome</keyword>
<gene>
    <name evidence="1" type="ORF">bas12_0053</name>
</gene>
<dbReference type="EMBL" id="MZ501053">
    <property type="protein sequence ID" value="QXV76535.1"/>
    <property type="molecule type" value="Genomic_DNA"/>
</dbReference>
<protein>
    <submittedName>
        <fullName evidence="1">Uncharacterized protein</fullName>
    </submittedName>
</protein>
<name>A0AAE7VPU8_9CAUD</name>